<feature type="transmembrane region" description="Helical" evidence="1">
    <location>
        <begin position="126"/>
        <end position="143"/>
    </location>
</feature>
<evidence type="ECO:0000313" key="2">
    <source>
        <dbReference type="EMBL" id="ALH47007.1"/>
    </source>
</evidence>
<name>A0A0N9RSH0_9CAUD</name>
<organism evidence="2 3">
    <name type="scientific">Escherichia phage phiSUSP1</name>
    <dbReference type="NCBI Taxonomy" id="1718606"/>
    <lineage>
        <taxon>Viruses</taxon>
        <taxon>Duplodnaviria</taxon>
        <taxon>Heunggongvirae</taxon>
        <taxon>Uroviricota</taxon>
        <taxon>Caudoviricetes</taxon>
        <taxon>Andersonviridae</taxon>
        <taxon>Ounavirinae</taxon>
        <taxon>Mooglevirus</taxon>
        <taxon>Mooglevirus susp1</taxon>
        <taxon>Suspvirus SUSP1</taxon>
    </lineage>
</organism>
<dbReference type="Proteomes" id="UP000202424">
    <property type="component" value="Segment"/>
</dbReference>
<evidence type="ECO:0000256" key="1">
    <source>
        <dbReference type="SAM" id="Phobius"/>
    </source>
</evidence>
<evidence type="ECO:0000313" key="3">
    <source>
        <dbReference type="Proteomes" id="UP000202424"/>
    </source>
</evidence>
<keyword evidence="1" id="KW-1133">Transmembrane helix</keyword>
<accession>A0A0N9RSH0</accession>
<sequence>MIYEDSRDVISFQQSNHHVSLKITKPNGEAGVISHFGGDNWFGTGCFEGYSKEYLKAFYRDFINDYNELVQAKNDCTSSEYKARGWAGTILMLGIFLVMICVISFMGFYNQDLTLNQTEKKLGELWFLYVLPIAGMIAAYWRMKVHKKRLVDAENKFEEVSKECNLRF</sequence>
<dbReference type="GeneID" id="26626557"/>
<dbReference type="RefSeq" id="YP_009199367.1">
    <property type="nucleotide sequence ID" value="NC_028808.2"/>
</dbReference>
<reference evidence="2 3" key="1">
    <citation type="journal article" date="2017" name="MBio">
        <title>Novel 'Superspreader' Bacteriophages Promote Horizontal Gene Transfer by Transformation.</title>
        <authorList>
            <person name="Keen E.C."/>
            <person name="Bliskovsky V.V."/>
            <person name="Malagon F."/>
            <person name="Baker J.D."/>
            <person name="Prince J.S."/>
            <person name="Klaus J.S."/>
            <person name="Adhya S.L."/>
        </authorList>
    </citation>
    <scope>NUCLEOTIDE SEQUENCE [LARGE SCALE GENOMIC DNA]</scope>
</reference>
<keyword evidence="3" id="KW-1185">Reference proteome</keyword>
<keyword evidence="1" id="KW-0472">Membrane</keyword>
<dbReference type="KEGG" id="vg:26626557"/>
<feature type="transmembrane region" description="Helical" evidence="1">
    <location>
        <begin position="86"/>
        <end position="106"/>
    </location>
</feature>
<dbReference type="EMBL" id="KT454805">
    <property type="protein sequence ID" value="ALH47007.1"/>
    <property type="molecule type" value="Genomic_DNA"/>
</dbReference>
<protein>
    <submittedName>
        <fullName evidence="2">Uncharacterized protein</fullName>
    </submittedName>
</protein>
<keyword evidence="1" id="KW-0812">Transmembrane</keyword>
<dbReference type="OrthoDB" id="12418at10239"/>
<proteinExistence type="predicted"/>